<name>A0A544UQ50_LYSSH</name>
<dbReference type="EMBL" id="SADV01000004">
    <property type="protein sequence ID" value="TQR35973.1"/>
    <property type="molecule type" value="Genomic_DNA"/>
</dbReference>
<dbReference type="AlphaFoldDB" id="A0A544UQ50"/>
<proteinExistence type="predicted"/>
<evidence type="ECO:0000313" key="1">
    <source>
        <dbReference type="EMBL" id="TQR35973.1"/>
    </source>
</evidence>
<protein>
    <submittedName>
        <fullName evidence="1">Uncharacterized protein</fullName>
    </submittedName>
</protein>
<comment type="caution">
    <text evidence="1">The sequence shown here is derived from an EMBL/GenBank/DDBJ whole genome shotgun (WGS) entry which is preliminary data.</text>
</comment>
<organism evidence="1 2">
    <name type="scientific">Lysinibacillus sphaericus</name>
    <name type="common">Bacillus sphaericus</name>
    <dbReference type="NCBI Taxonomy" id="1421"/>
    <lineage>
        <taxon>Bacteria</taxon>
        <taxon>Bacillati</taxon>
        <taxon>Bacillota</taxon>
        <taxon>Bacilli</taxon>
        <taxon>Bacillales</taxon>
        <taxon>Bacillaceae</taxon>
        <taxon>Lysinibacillus</taxon>
    </lineage>
</organism>
<accession>A0A544UQ50</accession>
<evidence type="ECO:0000313" key="2">
    <source>
        <dbReference type="Proteomes" id="UP000317944"/>
    </source>
</evidence>
<dbReference type="Proteomes" id="UP000317944">
    <property type="component" value="Unassembled WGS sequence"/>
</dbReference>
<sequence>MLVRDDGTLYPNNFAKVGVLDGELTLSDEPTNIRVMERVTENIVRVFIK</sequence>
<gene>
    <name evidence="1" type="ORF">C7Y47_06725</name>
</gene>
<reference evidence="1 2" key="1">
    <citation type="submission" date="2018-03" db="EMBL/GenBank/DDBJ databases">
        <title>Aerobic endospore-forming bacteria genome sequencing and assembly.</title>
        <authorList>
            <person name="Cavalcante D.A."/>
            <person name="Driks A."/>
            <person name="Putonti C."/>
            <person name="De-Souza M.T."/>
        </authorList>
    </citation>
    <scope>NUCLEOTIDE SEQUENCE [LARGE SCALE GENOMIC DNA]</scope>
    <source>
        <strain evidence="1 2">SDF0037</strain>
    </source>
</reference>